<evidence type="ECO:0000313" key="7">
    <source>
        <dbReference type="Proteomes" id="UP000315995"/>
    </source>
</evidence>
<dbReference type="HAMAP" id="MF_00527">
    <property type="entry name" value="3MGH"/>
    <property type="match status" value="1"/>
</dbReference>
<dbReference type="Gene3D" id="3.10.300.10">
    <property type="entry name" value="Methylpurine-DNA glycosylase (MPG)"/>
    <property type="match status" value="1"/>
</dbReference>
<dbReference type="InterPro" id="IPR003180">
    <property type="entry name" value="MPG"/>
</dbReference>
<evidence type="ECO:0000256" key="1">
    <source>
        <dbReference type="ARBA" id="ARBA00009232"/>
    </source>
</evidence>
<dbReference type="SUPFAM" id="SSF50486">
    <property type="entry name" value="FMT C-terminal domain-like"/>
    <property type="match status" value="1"/>
</dbReference>
<evidence type="ECO:0000313" key="6">
    <source>
        <dbReference type="EMBL" id="QDG52899.1"/>
    </source>
</evidence>
<dbReference type="Pfam" id="PF02245">
    <property type="entry name" value="Pur_DNA_glyco"/>
    <property type="match status" value="1"/>
</dbReference>
<dbReference type="EC" id="3.2.2.-" evidence="5"/>
<dbReference type="EMBL" id="CP041186">
    <property type="protein sequence ID" value="QDG52899.1"/>
    <property type="molecule type" value="Genomic_DNA"/>
</dbReference>
<dbReference type="PANTHER" id="PTHR10429">
    <property type="entry name" value="DNA-3-METHYLADENINE GLYCOSYLASE"/>
    <property type="match status" value="1"/>
</dbReference>
<dbReference type="GO" id="GO:0003677">
    <property type="term" value="F:DNA binding"/>
    <property type="evidence" value="ECO:0007669"/>
    <property type="project" value="InterPro"/>
</dbReference>
<dbReference type="FunFam" id="3.10.300.10:FF:000001">
    <property type="entry name" value="Putative 3-methyladenine DNA glycosylase"/>
    <property type="match status" value="1"/>
</dbReference>
<evidence type="ECO:0000256" key="3">
    <source>
        <dbReference type="ARBA" id="ARBA00022801"/>
    </source>
</evidence>
<comment type="similarity">
    <text evidence="1 5">Belongs to the DNA glycosylase MPG family.</text>
</comment>
<dbReference type="CDD" id="cd00540">
    <property type="entry name" value="AAG"/>
    <property type="match status" value="1"/>
</dbReference>
<dbReference type="InterPro" id="IPR036995">
    <property type="entry name" value="MPG_sf"/>
</dbReference>
<keyword evidence="3 5" id="KW-0378">Hydrolase</keyword>
<dbReference type="PANTHER" id="PTHR10429:SF0">
    <property type="entry name" value="DNA-3-METHYLADENINE GLYCOSYLASE"/>
    <property type="match status" value="1"/>
</dbReference>
<gene>
    <name evidence="6" type="ORF">FIV42_19775</name>
</gene>
<dbReference type="InterPro" id="IPR011034">
    <property type="entry name" value="Formyl_transferase-like_C_sf"/>
</dbReference>
<proteinExistence type="inferred from homology"/>
<dbReference type="NCBIfam" id="TIGR00567">
    <property type="entry name" value="3mg"/>
    <property type="match status" value="1"/>
</dbReference>
<accession>A0A4Y6PXN9</accession>
<keyword evidence="2 5" id="KW-0227">DNA damage</keyword>
<reference evidence="6 7" key="1">
    <citation type="submission" date="2019-06" db="EMBL/GenBank/DDBJ databases">
        <title>Persicimonas caeni gen. nov., sp. nov., a predatory bacterium isolated from solar saltern.</title>
        <authorList>
            <person name="Wang S."/>
        </authorList>
    </citation>
    <scope>NUCLEOTIDE SEQUENCE [LARGE SCALE GENOMIC DNA]</scope>
    <source>
        <strain evidence="6 7">YN101</strain>
    </source>
</reference>
<dbReference type="GO" id="GO:0006284">
    <property type="term" value="P:base-excision repair"/>
    <property type="evidence" value="ECO:0007669"/>
    <property type="project" value="InterPro"/>
</dbReference>
<keyword evidence="4 5" id="KW-0234">DNA repair</keyword>
<sequence length="273" mass="30065">MFAWGASRGGCAVEQPIKRTTGPTRSRNTSMCPVVSSTIDIQPQTREPMKSTFAEVSERTLRPLPLHFYQRDPHELAHDLLGRDIVRVLPGGQRLTGRILEVEVYGYAEDPASHANTGVPTERTAPMFGEPGSAYVYKIYGMYHCLNVVAPADQRPSALLIRALQPLEGLDQMAKDRGLFDRYDDSMPLTVQKNLLSGPGKICQAMGIDCSFNESLLDGGELMLTHGVPVRGLDALEIGRGSRIGLNPKTVGESAEWPWRYAVRGSKFLSRPL</sequence>
<organism evidence="6 7">
    <name type="scientific">Persicimonas caeni</name>
    <dbReference type="NCBI Taxonomy" id="2292766"/>
    <lineage>
        <taxon>Bacteria</taxon>
        <taxon>Deltaproteobacteria</taxon>
        <taxon>Bradymonadales</taxon>
        <taxon>Bradymonadaceae</taxon>
        <taxon>Persicimonas</taxon>
    </lineage>
</organism>
<evidence type="ECO:0000256" key="5">
    <source>
        <dbReference type="HAMAP-Rule" id="MF_00527"/>
    </source>
</evidence>
<keyword evidence="7" id="KW-1185">Reference proteome</keyword>
<name>A0A4Y6PXN9_PERCE</name>
<dbReference type="Proteomes" id="UP000315995">
    <property type="component" value="Chromosome"/>
</dbReference>
<dbReference type="OrthoDB" id="9794313at2"/>
<evidence type="ECO:0000256" key="2">
    <source>
        <dbReference type="ARBA" id="ARBA00022763"/>
    </source>
</evidence>
<dbReference type="AlphaFoldDB" id="A0A4Y6PXN9"/>
<protein>
    <recommendedName>
        <fullName evidence="5">Putative 3-methyladenine DNA glycosylase</fullName>
        <ecNumber evidence="5">3.2.2.-</ecNumber>
    </recommendedName>
</protein>
<accession>A0A5B8Y943</accession>
<evidence type="ECO:0000256" key="4">
    <source>
        <dbReference type="ARBA" id="ARBA00023204"/>
    </source>
</evidence>
<dbReference type="GO" id="GO:0003905">
    <property type="term" value="F:alkylbase DNA N-glycosylase activity"/>
    <property type="evidence" value="ECO:0007669"/>
    <property type="project" value="InterPro"/>
</dbReference>